<dbReference type="OrthoDB" id="4951952at2759"/>
<comment type="caution">
    <text evidence="2">The sequence shown here is derived from an EMBL/GenBank/DDBJ whole genome shotgun (WGS) entry which is preliminary data.</text>
</comment>
<organism evidence="2 3">
    <name type="scientific">Pochonia chlamydosporia 170</name>
    <dbReference type="NCBI Taxonomy" id="1380566"/>
    <lineage>
        <taxon>Eukaryota</taxon>
        <taxon>Fungi</taxon>
        <taxon>Dikarya</taxon>
        <taxon>Ascomycota</taxon>
        <taxon>Pezizomycotina</taxon>
        <taxon>Sordariomycetes</taxon>
        <taxon>Hypocreomycetidae</taxon>
        <taxon>Hypocreales</taxon>
        <taxon>Clavicipitaceae</taxon>
        <taxon>Pochonia</taxon>
    </lineage>
</organism>
<accession>A0A179FC47</accession>
<sequence length="103" mass="11416">MSDSNPSHMFNRFLQQDEFADRMLRASDPAQKPSTETVADKTPSHQPAEKSYTQKPEEDWETVEKPGDSGGRATEESWEDLGSSKPTENQEGGATSAEKNKKA</sequence>
<feature type="region of interest" description="Disordered" evidence="1">
    <location>
        <begin position="1"/>
        <end position="103"/>
    </location>
</feature>
<feature type="compositionally biased region" description="Polar residues" evidence="1">
    <location>
        <begin position="84"/>
        <end position="93"/>
    </location>
</feature>
<dbReference type="Proteomes" id="UP000078397">
    <property type="component" value="Unassembled WGS sequence"/>
</dbReference>
<evidence type="ECO:0000313" key="3">
    <source>
        <dbReference type="Proteomes" id="UP000078397"/>
    </source>
</evidence>
<dbReference type="RefSeq" id="XP_018140517.1">
    <property type="nucleotide sequence ID" value="XM_018292265.1"/>
</dbReference>
<evidence type="ECO:0000256" key="1">
    <source>
        <dbReference type="SAM" id="MobiDB-lite"/>
    </source>
</evidence>
<dbReference type="KEGG" id="pchm:VFPPC_14497"/>
<keyword evidence="3" id="KW-1185">Reference proteome</keyword>
<dbReference type="GeneID" id="28856259"/>
<dbReference type="AlphaFoldDB" id="A0A179FC47"/>
<name>A0A179FC47_METCM</name>
<proteinExistence type="predicted"/>
<evidence type="ECO:0000313" key="2">
    <source>
        <dbReference type="EMBL" id="OAQ62937.1"/>
    </source>
</evidence>
<gene>
    <name evidence="2" type="ORF">VFPPC_14497</name>
</gene>
<reference evidence="2 3" key="1">
    <citation type="journal article" date="2016" name="PLoS Pathog.">
        <title>Biosynthesis of antibiotic leucinostatins in bio-control fungus Purpureocillium lilacinum and their inhibition on phytophthora revealed by genome mining.</title>
        <authorList>
            <person name="Wang G."/>
            <person name="Liu Z."/>
            <person name="Lin R."/>
            <person name="Li E."/>
            <person name="Mao Z."/>
            <person name="Ling J."/>
            <person name="Yang Y."/>
            <person name="Yin W.B."/>
            <person name="Xie B."/>
        </authorList>
    </citation>
    <scope>NUCLEOTIDE SEQUENCE [LARGE SCALE GENOMIC DNA]</scope>
    <source>
        <strain evidence="2">170</strain>
    </source>
</reference>
<dbReference type="EMBL" id="LSBJ02000006">
    <property type="protein sequence ID" value="OAQ62937.1"/>
    <property type="molecule type" value="Genomic_DNA"/>
</dbReference>
<protein>
    <submittedName>
        <fullName evidence="2">Uncharacterized protein</fullName>
    </submittedName>
</protein>